<dbReference type="InterPro" id="IPR036937">
    <property type="entry name" value="Adhesion_dom_fimbrial_sf"/>
</dbReference>
<name>A0A0J6IQW0_9PSED</name>
<feature type="signal peptide" evidence="1">
    <location>
        <begin position="1"/>
        <end position="18"/>
    </location>
</feature>
<dbReference type="RefSeq" id="WP_048363056.1">
    <property type="nucleotide sequence ID" value="NZ_JYLF01000002.1"/>
</dbReference>
<dbReference type="GO" id="GO:0007155">
    <property type="term" value="P:cell adhesion"/>
    <property type="evidence" value="ECO:0007669"/>
    <property type="project" value="InterPro"/>
</dbReference>
<dbReference type="OrthoDB" id="7030744at2"/>
<dbReference type="Proteomes" id="UP000036325">
    <property type="component" value="Unassembled WGS sequence"/>
</dbReference>
<dbReference type="Gene3D" id="2.60.40.1090">
    <property type="entry name" value="Fimbrial-type adhesion domain"/>
    <property type="match status" value="2"/>
</dbReference>
<dbReference type="Pfam" id="PF00419">
    <property type="entry name" value="Fimbrial"/>
    <property type="match status" value="1"/>
</dbReference>
<dbReference type="InterPro" id="IPR000259">
    <property type="entry name" value="Adhesion_dom_fimbrial"/>
</dbReference>
<evidence type="ECO:0000313" key="3">
    <source>
        <dbReference type="EMBL" id="KMN14519.1"/>
    </source>
</evidence>
<comment type="caution">
    <text evidence="3">The sequence shown here is derived from an EMBL/GenBank/DDBJ whole genome shotgun (WGS) entry which is preliminary data.</text>
</comment>
<evidence type="ECO:0000256" key="1">
    <source>
        <dbReference type="SAM" id="SignalP"/>
    </source>
</evidence>
<keyword evidence="1" id="KW-0732">Signal</keyword>
<evidence type="ECO:0000313" key="4">
    <source>
        <dbReference type="Proteomes" id="UP000036325"/>
    </source>
</evidence>
<organism evidence="3 4">
    <name type="scientific">Pseudomonas weihenstephanensis</name>
    <dbReference type="NCBI Taxonomy" id="1608994"/>
    <lineage>
        <taxon>Bacteria</taxon>
        <taxon>Pseudomonadati</taxon>
        <taxon>Pseudomonadota</taxon>
        <taxon>Gammaproteobacteria</taxon>
        <taxon>Pseudomonadales</taxon>
        <taxon>Pseudomonadaceae</taxon>
        <taxon>Pseudomonas</taxon>
    </lineage>
</organism>
<protein>
    <recommendedName>
        <fullName evidence="2">Fimbrial-type adhesion domain-containing protein</fullName>
    </recommendedName>
</protein>
<reference evidence="3 4" key="1">
    <citation type="submission" date="2015-02" db="EMBL/GenBank/DDBJ databases">
        <title>Pseudomonas helleri sp. nov. and Pseudomonas weihenstephanensis sp. nov., isolated from raw cows milk.</title>
        <authorList>
            <person name="von Neubeck M."/>
            <person name="Huptas C."/>
            <person name="Wenning M."/>
            <person name="Scherer S."/>
        </authorList>
    </citation>
    <scope>NUCLEOTIDE SEQUENCE [LARGE SCALE GENOMIC DNA]</scope>
    <source>
        <strain evidence="3 4">DSM 29166</strain>
    </source>
</reference>
<sequence length="309" mass="33554">MKYLTGLLLLLFMHTAMASQCRVDSGPWESVAGGWFPLTVPLIANPSTGRIDLNGYRMECRYTPESGPVSRTDRLYTKPGALQSPYFGNYKVGLRIRGTDYPSPVTGNILLATMRNDSKRHDLDTYMYILTRGSPGKPINIHAGQQFATFYFYQKGFHKDHEVEVLLYAGNDFMTEPSTCTINSNQPIDVNFNTVDRTLIGETVSSTPIRTTLRLSYACPDPGITMPITITLKGIPASFDAGVLRMSNPNLGTGMLRGTGQVAPENSFTTNIVNSSGGDDVTFALTRRPGSAPATGAFSGSGTLVMGIP</sequence>
<feature type="domain" description="Fimbrial-type adhesion" evidence="2">
    <location>
        <begin position="177"/>
        <end position="306"/>
    </location>
</feature>
<evidence type="ECO:0000259" key="2">
    <source>
        <dbReference type="Pfam" id="PF00419"/>
    </source>
</evidence>
<dbReference type="EMBL" id="JYLF01000002">
    <property type="protein sequence ID" value="KMN14519.1"/>
    <property type="molecule type" value="Genomic_DNA"/>
</dbReference>
<dbReference type="SUPFAM" id="SSF49401">
    <property type="entry name" value="Bacterial adhesins"/>
    <property type="match status" value="1"/>
</dbReference>
<dbReference type="InterPro" id="IPR008966">
    <property type="entry name" value="Adhesion_dom_sf"/>
</dbReference>
<accession>A0A0J6IQW0</accession>
<feature type="chain" id="PRO_5005275239" description="Fimbrial-type adhesion domain-containing protein" evidence="1">
    <location>
        <begin position="19"/>
        <end position="309"/>
    </location>
</feature>
<dbReference type="STRING" id="1608994.TU86_04220"/>
<gene>
    <name evidence="3" type="ORF">TU86_04220</name>
</gene>
<dbReference type="PATRIC" id="fig|1608994.3.peg.1434"/>
<dbReference type="GO" id="GO:0009289">
    <property type="term" value="C:pilus"/>
    <property type="evidence" value="ECO:0007669"/>
    <property type="project" value="InterPro"/>
</dbReference>
<dbReference type="AlphaFoldDB" id="A0A0J6IQW0"/>
<proteinExistence type="predicted"/>